<sequence>MPHQRFGLLIAVLENVPLWAGLGFALWIASRRLRASRLTASLLVLAVGLIVADFLIEHARALIHPDPRSDWFILQTVRRIASTPRLWGLAAACALAAVWRSGHRVSSEPPGPEESIR</sequence>
<dbReference type="RefSeq" id="WP_171186161.1">
    <property type="nucleotide sequence ID" value="NZ_WTPX01000050.1"/>
</dbReference>
<dbReference type="EMBL" id="WTPX01000050">
    <property type="protein sequence ID" value="NNJ25791.1"/>
    <property type="molecule type" value="Genomic_DNA"/>
</dbReference>
<keyword evidence="1" id="KW-0472">Membrane</keyword>
<keyword evidence="1" id="KW-1133">Transmembrane helix</keyword>
<evidence type="ECO:0000256" key="1">
    <source>
        <dbReference type="SAM" id="Phobius"/>
    </source>
</evidence>
<feature type="transmembrane region" description="Helical" evidence="1">
    <location>
        <begin position="40"/>
        <end position="63"/>
    </location>
</feature>
<comment type="caution">
    <text evidence="2">The sequence shown here is derived from an EMBL/GenBank/DDBJ whole genome shotgun (WGS) entry which is preliminary data.</text>
</comment>
<gene>
    <name evidence="2" type="ORF">LzC2_18660</name>
</gene>
<feature type="transmembrane region" description="Helical" evidence="1">
    <location>
        <begin position="6"/>
        <end position="28"/>
    </location>
</feature>
<protein>
    <submittedName>
        <fullName evidence="2">Uncharacterized protein</fullName>
    </submittedName>
</protein>
<name>A0ABX1VED9_9PLAN</name>
<evidence type="ECO:0000313" key="3">
    <source>
        <dbReference type="Proteomes" id="UP000609651"/>
    </source>
</evidence>
<evidence type="ECO:0000313" key="2">
    <source>
        <dbReference type="EMBL" id="NNJ25791.1"/>
    </source>
</evidence>
<reference evidence="2 3" key="1">
    <citation type="journal article" date="2020" name="Syst. Appl. Microbiol.">
        <title>Alienimonas chondri sp. nov., a novel planctomycete isolated from the biofilm of the red alga Chondrus crispus.</title>
        <authorList>
            <person name="Vitorino I."/>
            <person name="Albuquerque L."/>
            <person name="Wiegand S."/>
            <person name="Kallscheuer N."/>
            <person name="da Costa M.S."/>
            <person name="Lobo-da-Cunha A."/>
            <person name="Jogler C."/>
            <person name="Lage O.M."/>
        </authorList>
    </citation>
    <scope>NUCLEOTIDE SEQUENCE [LARGE SCALE GENOMIC DNA]</scope>
    <source>
        <strain evidence="2 3">LzC2</strain>
    </source>
</reference>
<accession>A0ABX1VED9</accession>
<dbReference type="Proteomes" id="UP000609651">
    <property type="component" value="Unassembled WGS sequence"/>
</dbReference>
<proteinExistence type="predicted"/>
<keyword evidence="1" id="KW-0812">Transmembrane</keyword>
<keyword evidence="3" id="KW-1185">Reference proteome</keyword>
<organism evidence="2 3">
    <name type="scientific">Alienimonas chondri</name>
    <dbReference type="NCBI Taxonomy" id="2681879"/>
    <lineage>
        <taxon>Bacteria</taxon>
        <taxon>Pseudomonadati</taxon>
        <taxon>Planctomycetota</taxon>
        <taxon>Planctomycetia</taxon>
        <taxon>Planctomycetales</taxon>
        <taxon>Planctomycetaceae</taxon>
        <taxon>Alienimonas</taxon>
    </lineage>
</organism>